<dbReference type="SMART" id="SM00119">
    <property type="entry name" value="HECTc"/>
    <property type="match status" value="1"/>
</dbReference>
<dbReference type="SUPFAM" id="SSF56204">
    <property type="entry name" value="Hect, E3 ligase catalytic domain"/>
    <property type="match status" value="1"/>
</dbReference>
<sequence length="631" mass="71443">MAKSVSELLREAAAALERGRNNQPDQHASNPRPTAVPRHESRASSVARETVQNKHCTSEEFKSTLLLEFPKLKDGGGFDLLRPYGATRTKTLQVIPCPSEGYTPHYLQDTIGIHAAIVYIRPLQKDLDMESCEPKCGSGPPVQCIYCDETFSHAEIQDHVDKCILSAKKKRIERDENSRGQNCDRQEIIDLEVSDEVLEETCSSRQEHEEQVSERSHSSREQRHDPAFEGTSSRRLDSGNLKFSSEDTEDWRTEPDLNRVAYIFRRSLLQEVEDQPDLVAKMDLRKSPEEREREILTFYKNPVTNWARPLSVLLGGDSAFGDGVKRHFLSFVMSRVQYGFGLNLENCGKTLFFNGQEDHLVPSTSRLLLDSDLFRVIGRMIGHSFLHGGPLFTGLSHSFFNLLIGEKDEIAVVELKDCPDTDVTDIVLLLQGSGNLTKDECDQVNNLAINWDLPPVNDNNRKWLAQSILYHAVIGRREKQIRQIRLGLKDTGVLRMIKERPALIDVLFPRASAQIIEPEMILDRIIWPTVDSDDEDYGCFSLEDTFKITGFFRQYIENGTPEELMQLIQFWVGWGIPPQNLHVEVSSDVAMPTASTCRETIKLPAKYSTYESFHKDLKAAVSSTEGGFGLV</sequence>
<keyword evidence="6" id="KW-1185">Reference proteome</keyword>
<dbReference type="PROSITE" id="PS50237">
    <property type="entry name" value="HECT"/>
    <property type="match status" value="1"/>
</dbReference>
<dbReference type="Gene3D" id="3.90.1750.10">
    <property type="entry name" value="Hect, E3 ligase catalytic domains"/>
    <property type="match status" value="1"/>
</dbReference>
<feature type="compositionally biased region" description="Polar residues" evidence="4">
    <location>
        <begin position="21"/>
        <end position="32"/>
    </location>
</feature>
<evidence type="ECO:0000256" key="1">
    <source>
        <dbReference type="ARBA" id="ARBA00022679"/>
    </source>
</evidence>
<proteinExistence type="predicted"/>
<dbReference type="RefSeq" id="XP_026114741.1">
    <property type="nucleotide sequence ID" value="XM_026258956.1"/>
</dbReference>
<organism evidence="6 7">
    <name type="scientific">Carassius auratus</name>
    <name type="common">Goldfish</name>
    <dbReference type="NCBI Taxonomy" id="7957"/>
    <lineage>
        <taxon>Eukaryota</taxon>
        <taxon>Metazoa</taxon>
        <taxon>Chordata</taxon>
        <taxon>Craniata</taxon>
        <taxon>Vertebrata</taxon>
        <taxon>Euteleostomi</taxon>
        <taxon>Actinopterygii</taxon>
        <taxon>Neopterygii</taxon>
        <taxon>Teleostei</taxon>
        <taxon>Ostariophysi</taxon>
        <taxon>Cypriniformes</taxon>
        <taxon>Cyprinidae</taxon>
        <taxon>Cyprininae</taxon>
        <taxon>Carassius</taxon>
    </lineage>
</organism>
<dbReference type="Gene3D" id="3.30.2410.10">
    <property type="entry name" value="Hect, E3 ligase catalytic domain"/>
    <property type="match status" value="1"/>
</dbReference>
<evidence type="ECO:0000256" key="2">
    <source>
        <dbReference type="ARBA" id="ARBA00022786"/>
    </source>
</evidence>
<accession>A0A6P6P0Y8</accession>
<dbReference type="GO" id="GO:0004842">
    <property type="term" value="F:ubiquitin-protein transferase activity"/>
    <property type="evidence" value="ECO:0007669"/>
    <property type="project" value="InterPro"/>
</dbReference>
<dbReference type="InterPro" id="IPR000569">
    <property type="entry name" value="HECT_dom"/>
</dbReference>
<feature type="active site" description="Glycyl thioester intermediate" evidence="3">
    <location>
        <position position="597"/>
    </location>
</feature>
<dbReference type="KEGG" id="caua:113093120"/>
<keyword evidence="1" id="KW-0808">Transferase</keyword>
<dbReference type="InterPro" id="IPR035983">
    <property type="entry name" value="Hect_E3_ubiquitin_ligase"/>
</dbReference>
<feature type="region of interest" description="Disordered" evidence="4">
    <location>
        <begin position="199"/>
        <end position="249"/>
    </location>
</feature>
<gene>
    <name evidence="7" type="primary">LOC113093120</name>
</gene>
<dbReference type="Pfam" id="PF00632">
    <property type="entry name" value="HECT"/>
    <property type="match status" value="1"/>
</dbReference>
<evidence type="ECO:0000259" key="5">
    <source>
        <dbReference type="PROSITE" id="PS50237"/>
    </source>
</evidence>
<dbReference type="Proteomes" id="UP000515129">
    <property type="component" value="Unplaced"/>
</dbReference>
<evidence type="ECO:0000313" key="6">
    <source>
        <dbReference type="Proteomes" id="UP000515129"/>
    </source>
</evidence>
<protein>
    <submittedName>
        <fullName evidence="7">Uncharacterized protein LOC113093120</fullName>
    </submittedName>
</protein>
<feature type="domain" description="HECT" evidence="5">
    <location>
        <begin position="372"/>
        <end position="631"/>
    </location>
</feature>
<feature type="compositionally biased region" description="Basic and acidic residues" evidence="4">
    <location>
        <begin position="205"/>
        <end position="237"/>
    </location>
</feature>
<reference evidence="7" key="1">
    <citation type="submission" date="2025-08" db="UniProtKB">
        <authorList>
            <consortium name="RefSeq"/>
        </authorList>
    </citation>
    <scope>IDENTIFICATION</scope>
    <source>
        <strain evidence="7">Wakin</strain>
        <tissue evidence="7">Muscle</tissue>
    </source>
</reference>
<feature type="region of interest" description="Disordered" evidence="4">
    <location>
        <begin position="14"/>
        <end position="52"/>
    </location>
</feature>
<name>A0A6P6P0Y8_CARAU</name>
<dbReference type="OrthoDB" id="5948939at2759"/>
<dbReference type="AlphaFoldDB" id="A0A6P6P0Y8"/>
<evidence type="ECO:0000313" key="7">
    <source>
        <dbReference type="RefSeq" id="XP_026114741.1"/>
    </source>
</evidence>
<dbReference type="GeneID" id="113093120"/>
<evidence type="ECO:0000256" key="4">
    <source>
        <dbReference type="SAM" id="MobiDB-lite"/>
    </source>
</evidence>
<keyword evidence="2 3" id="KW-0833">Ubl conjugation pathway</keyword>
<evidence type="ECO:0000256" key="3">
    <source>
        <dbReference type="PROSITE-ProRule" id="PRU00104"/>
    </source>
</evidence>